<proteinExistence type="predicted"/>
<keyword evidence="2" id="KW-1185">Reference proteome</keyword>
<dbReference type="Proteomes" id="UP000031967">
    <property type="component" value="Unassembled WGS sequence"/>
</dbReference>
<evidence type="ECO:0000313" key="2">
    <source>
        <dbReference type="Proteomes" id="UP000031967"/>
    </source>
</evidence>
<reference evidence="1 2" key="1">
    <citation type="submission" date="2014-12" db="EMBL/GenBank/DDBJ databases">
        <title>Draft genome sequence of Paenibacillus kamchatkensis strain B-2647.</title>
        <authorList>
            <person name="Karlyshev A.V."/>
            <person name="Kudryashova E.B."/>
        </authorList>
    </citation>
    <scope>NUCLEOTIDE SEQUENCE [LARGE SCALE GENOMIC DNA]</scope>
    <source>
        <strain evidence="1 2">VKM B-2647</strain>
    </source>
</reference>
<protein>
    <submittedName>
        <fullName evidence="1">Uncharacterized protein</fullName>
    </submittedName>
</protein>
<sequence length="173" mass="20555">MKRTSNWSEVYFSCAPGYLEIFTLSYLWFGAIWTKDNQSRHSVQGYWFGDCKEDVLTKVKQNDWNSIVEVVDFSAVDSIYETFRRKQTVSDWNRRSYLPMRSLLTKRWRSVKAGWYILRSRDTYPFYLSEVRKRGWFVLVMHAAVCENEADKLHFIDKVLSMGLSCKKAVRLS</sequence>
<accession>A0ABR5A8K5</accession>
<dbReference type="RefSeq" id="WP_041052536.1">
    <property type="nucleotide sequence ID" value="NZ_JXAK01000105.1"/>
</dbReference>
<gene>
    <name evidence="1" type="ORF">SD70_31370</name>
</gene>
<evidence type="ECO:0000313" key="1">
    <source>
        <dbReference type="EMBL" id="KIL36747.1"/>
    </source>
</evidence>
<comment type="caution">
    <text evidence="1">The sequence shown here is derived from an EMBL/GenBank/DDBJ whole genome shotgun (WGS) entry which is preliminary data.</text>
</comment>
<organism evidence="1 2">
    <name type="scientific">Gordoniibacillus kamchatkensis</name>
    <dbReference type="NCBI Taxonomy" id="1590651"/>
    <lineage>
        <taxon>Bacteria</taxon>
        <taxon>Bacillati</taxon>
        <taxon>Bacillota</taxon>
        <taxon>Bacilli</taxon>
        <taxon>Bacillales</taxon>
        <taxon>Paenibacillaceae</taxon>
        <taxon>Gordoniibacillus</taxon>
    </lineage>
</organism>
<dbReference type="EMBL" id="JXAK01000105">
    <property type="protein sequence ID" value="KIL36747.1"/>
    <property type="molecule type" value="Genomic_DNA"/>
</dbReference>
<name>A0ABR5A8K5_9BACL</name>